<accession>A0A1X7T590</accession>
<reference evidence="1" key="1">
    <citation type="submission" date="2017-05" db="UniProtKB">
        <authorList>
            <consortium name="EnsemblMetazoa"/>
        </authorList>
    </citation>
    <scope>IDENTIFICATION</scope>
</reference>
<proteinExistence type="predicted"/>
<protein>
    <submittedName>
        <fullName evidence="1">Uncharacterized protein</fullName>
    </submittedName>
</protein>
<name>A0A1X7T590_AMPQE</name>
<sequence length="47" mass="5678">MIITDNIYTHTCIFCFFHIVQYPTVSFIRPFFINNSRFSLNFIMRAP</sequence>
<evidence type="ECO:0000313" key="1">
    <source>
        <dbReference type="EnsemblMetazoa" id="Aqu2.1.09669_001"/>
    </source>
</evidence>
<organism evidence="1">
    <name type="scientific">Amphimedon queenslandica</name>
    <name type="common">Sponge</name>
    <dbReference type="NCBI Taxonomy" id="400682"/>
    <lineage>
        <taxon>Eukaryota</taxon>
        <taxon>Metazoa</taxon>
        <taxon>Porifera</taxon>
        <taxon>Demospongiae</taxon>
        <taxon>Heteroscleromorpha</taxon>
        <taxon>Haplosclerida</taxon>
        <taxon>Niphatidae</taxon>
        <taxon>Amphimedon</taxon>
    </lineage>
</organism>
<dbReference type="EnsemblMetazoa" id="Aqu2.1.09669_001">
    <property type="protein sequence ID" value="Aqu2.1.09669_001"/>
    <property type="gene ID" value="Aqu2.1.09669"/>
</dbReference>
<dbReference type="AlphaFoldDB" id="A0A1X7T590"/>
<dbReference type="InParanoid" id="A0A1X7T590"/>